<evidence type="ECO:0000259" key="6">
    <source>
        <dbReference type="PROSITE" id="PS51085"/>
    </source>
</evidence>
<evidence type="ECO:0000256" key="3">
    <source>
        <dbReference type="ARBA" id="ARBA00023002"/>
    </source>
</evidence>
<evidence type="ECO:0000313" key="10">
    <source>
        <dbReference type="EMBL" id="CAB4851535.1"/>
    </source>
</evidence>
<accession>A0A6J6Q1J0</accession>
<evidence type="ECO:0000256" key="4">
    <source>
        <dbReference type="ARBA" id="ARBA00023004"/>
    </source>
</evidence>
<dbReference type="AlphaFoldDB" id="A0A6J6Q1J0"/>
<dbReference type="InterPro" id="IPR036884">
    <property type="entry name" value="2Fe-2S-bd_dom_sf"/>
</dbReference>
<dbReference type="InterPro" id="IPR051452">
    <property type="entry name" value="Diverse_Oxidoreductases"/>
</dbReference>
<sequence>MNLHLTVNGIAHEVAIDPTERLLDVLRDRLGLTGTKEGCAEGECGACTVIVDGLALNSCLMLAAQAEGRSVTTIEGLSAGGGLDELQSEFIERGAVQCGFCTPGMLMSATALLRTHPEPTSTDVRAALAGNLCRCTGYSAILDAVTSVAVRAAEQPGG</sequence>
<keyword evidence="5" id="KW-0411">Iron-sulfur</keyword>
<evidence type="ECO:0000313" key="7">
    <source>
        <dbReference type="EMBL" id="CAB4362499.1"/>
    </source>
</evidence>
<dbReference type="Gene3D" id="3.10.20.30">
    <property type="match status" value="1"/>
</dbReference>
<dbReference type="GO" id="GO:0051537">
    <property type="term" value="F:2 iron, 2 sulfur cluster binding"/>
    <property type="evidence" value="ECO:0007669"/>
    <property type="project" value="UniProtKB-KW"/>
</dbReference>
<dbReference type="GO" id="GO:0046872">
    <property type="term" value="F:metal ion binding"/>
    <property type="evidence" value="ECO:0007669"/>
    <property type="project" value="UniProtKB-KW"/>
</dbReference>
<dbReference type="PROSITE" id="PS51085">
    <property type="entry name" value="2FE2S_FER_2"/>
    <property type="match status" value="1"/>
</dbReference>
<dbReference type="EMBL" id="CAFBIY010000084">
    <property type="protein sequence ID" value="CAB4851535.1"/>
    <property type="molecule type" value="Genomic_DNA"/>
</dbReference>
<dbReference type="EMBL" id="CAESGF010000002">
    <property type="protein sequence ID" value="CAB4362499.1"/>
    <property type="molecule type" value="Genomic_DNA"/>
</dbReference>
<dbReference type="FunFam" id="3.10.20.30:FF:000020">
    <property type="entry name" value="Xanthine dehydrogenase iron-sulfur subunit"/>
    <property type="match status" value="1"/>
</dbReference>
<gene>
    <name evidence="8" type="ORF">UFOPK2656_00278</name>
    <name evidence="9" type="ORF">UFOPK3099_02823</name>
    <name evidence="10" type="ORF">UFOPK3267_01581</name>
    <name evidence="11" type="ORF">UFOPK3651_00046</name>
    <name evidence="12" type="ORF">UFOPK3931_02757</name>
    <name evidence="7" type="ORF">UFOPK4189_00275</name>
</gene>
<dbReference type="Pfam" id="PF01799">
    <property type="entry name" value="Fer2_2"/>
    <property type="match status" value="1"/>
</dbReference>
<evidence type="ECO:0000313" key="8">
    <source>
        <dbReference type="EMBL" id="CAB4704877.1"/>
    </source>
</evidence>
<reference evidence="8" key="1">
    <citation type="submission" date="2020-05" db="EMBL/GenBank/DDBJ databases">
        <authorList>
            <person name="Chiriac C."/>
            <person name="Salcher M."/>
            <person name="Ghai R."/>
            <person name="Kavagutti S V."/>
        </authorList>
    </citation>
    <scope>NUCLEOTIDE SEQUENCE</scope>
</reference>
<keyword evidence="1" id="KW-0001">2Fe-2S</keyword>
<evidence type="ECO:0000313" key="9">
    <source>
        <dbReference type="EMBL" id="CAB4835605.1"/>
    </source>
</evidence>
<evidence type="ECO:0000256" key="1">
    <source>
        <dbReference type="ARBA" id="ARBA00022714"/>
    </source>
</evidence>
<keyword evidence="3" id="KW-0560">Oxidoreductase</keyword>
<name>A0A6J6Q1J0_9ZZZZ</name>
<proteinExistence type="predicted"/>
<dbReference type="SUPFAM" id="SSF54292">
    <property type="entry name" value="2Fe-2S ferredoxin-like"/>
    <property type="match status" value="1"/>
</dbReference>
<dbReference type="Pfam" id="PF00111">
    <property type="entry name" value="Fer2"/>
    <property type="match status" value="1"/>
</dbReference>
<dbReference type="SUPFAM" id="SSF47741">
    <property type="entry name" value="CO dehydrogenase ISP C-domain like"/>
    <property type="match status" value="1"/>
</dbReference>
<dbReference type="PANTHER" id="PTHR44379">
    <property type="entry name" value="OXIDOREDUCTASE WITH IRON-SULFUR SUBUNIT"/>
    <property type="match status" value="1"/>
</dbReference>
<organism evidence="8">
    <name type="scientific">freshwater metagenome</name>
    <dbReference type="NCBI Taxonomy" id="449393"/>
    <lineage>
        <taxon>unclassified sequences</taxon>
        <taxon>metagenomes</taxon>
        <taxon>ecological metagenomes</taxon>
    </lineage>
</organism>
<dbReference type="CDD" id="cd00207">
    <property type="entry name" value="fer2"/>
    <property type="match status" value="1"/>
</dbReference>
<evidence type="ECO:0000256" key="2">
    <source>
        <dbReference type="ARBA" id="ARBA00022723"/>
    </source>
</evidence>
<dbReference type="EMBL" id="CAFAAV010000322">
    <property type="protein sequence ID" value="CAB4835605.1"/>
    <property type="molecule type" value="Genomic_DNA"/>
</dbReference>
<dbReference type="InterPro" id="IPR002888">
    <property type="entry name" value="2Fe-2S-bd"/>
</dbReference>
<dbReference type="PROSITE" id="PS00197">
    <property type="entry name" value="2FE2S_FER_1"/>
    <property type="match status" value="1"/>
</dbReference>
<dbReference type="PANTHER" id="PTHR44379:SF8">
    <property type="entry name" value="XANTHINE DEHYDROGENASE IRON-SULFUR-BINDING SUBUNIT XDHC-RELATED"/>
    <property type="match status" value="1"/>
</dbReference>
<evidence type="ECO:0000313" key="12">
    <source>
        <dbReference type="EMBL" id="CAB5010031.1"/>
    </source>
</evidence>
<keyword evidence="4" id="KW-0408">Iron</keyword>
<dbReference type="InterPro" id="IPR036010">
    <property type="entry name" value="2Fe-2S_ferredoxin-like_sf"/>
</dbReference>
<keyword evidence="2" id="KW-0479">Metal-binding</keyword>
<dbReference type="GO" id="GO:0016491">
    <property type="term" value="F:oxidoreductase activity"/>
    <property type="evidence" value="ECO:0007669"/>
    <property type="project" value="UniProtKB-KW"/>
</dbReference>
<dbReference type="InterPro" id="IPR006058">
    <property type="entry name" value="2Fe2S_fd_BS"/>
</dbReference>
<dbReference type="InterPro" id="IPR012675">
    <property type="entry name" value="Beta-grasp_dom_sf"/>
</dbReference>
<dbReference type="EMBL" id="CAFBOL010000105">
    <property type="protein sequence ID" value="CAB5010031.1"/>
    <property type="molecule type" value="Genomic_DNA"/>
</dbReference>
<dbReference type="EMBL" id="CAEZYF010000002">
    <property type="protein sequence ID" value="CAB4704877.1"/>
    <property type="molecule type" value="Genomic_DNA"/>
</dbReference>
<dbReference type="Gene3D" id="1.10.150.120">
    <property type="entry name" value="[2Fe-2S]-binding domain"/>
    <property type="match status" value="1"/>
</dbReference>
<feature type="domain" description="2Fe-2S ferredoxin-type" evidence="6">
    <location>
        <begin position="1"/>
        <end position="77"/>
    </location>
</feature>
<dbReference type="EMBL" id="CAFBMT010000001">
    <property type="protein sequence ID" value="CAB4909310.1"/>
    <property type="molecule type" value="Genomic_DNA"/>
</dbReference>
<protein>
    <submittedName>
        <fullName evidence="8">Unannotated protein</fullName>
    </submittedName>
</protein>
<dbReference type="InterPro" id="IPR001041">
    <property type="entry name" value="2Fe-2S_ferredoxin-type"/>
</dbReference>
<evidence type="ECO:0000313" key="11">
    <source>
        <dbReference type="EMBL" id="CAB4909310.1"/>
    </source>
</evidence>
<evidence type="ECO:0000256" key="5">
    <source>
        <dbReference type="ARBA" id="ARBA00023014"/>
    </source>
</evidence>